<dbReference type="EMBL" id="UINC01014654">
    <property type="protein sequence ID" value="SVA62374.1"/>
    <property type="molecule type" value="Genomic_DNA"/>
</dbReference>
<reference evidence="1" key="1">
    <citation type="submission" date="2018-05" db="EMBL/GenBank/DDBJ databases">
        <authorList>
            <person name="Lanie J.A."/>
            <person name="Ng W.-L."/>
            <person name="Kazmierczak K.M."/>
            <person name="Andrzejewski T.M."/>
            <person name="Davidsen T.M."/>
            <person name="Wayne K.J."/>
            <person name="Tettelin H."/>
            <person name="Glass J.I."/>
            <person name="Rusch D."/>
            <person name="Podicherti R."/>
            <person name="Tsui H.-C.T."/>
            <person name="Winkler M.E."/>
        </authorList>
    </citation>
    <scope>NUCLEOTIDE SEQUENCE</scope>
</reference>
<gene>
    <name evidence="1" type="ORF">METZ01_LOCUS115228</name>
</gene>
<evidence type="ECO:0008006" key="2">
    <source>
        <dbReference type="Google" id="ProtNLM"/>
    </source>
</evidence>
<evidence type="ECO:0000313" key="1">
    <source>
        <dbReference type="EMBL" id="SVA62374.1"/>
    </source>
</evidence>
<dbReference type="GO" id="GO:0030246">
    <property type="term" value="F:carbohydrate binding"/>
    <property type="evidence" value="ECO:0007669"/>
    <property type="project" value="InterPro"/>
</dbReference>
<name>A0A381XCC5_9ZZZZ</name>
<sequence length="212" mass="22957">MSMRQKLVVLVGVCLLTFALAWSVQPTDARQAVTNDGTITGVVTSDSGPEAGVWVIAETDETPTKLVKIVVTDDDGRYLLPQLPDVTFNIWVRGYGLVDSAKVTGRPGDELALRGVLAPTPSDAAKIYPANYWYSLIEVPDKSEFPGTGPEGNGISPAMTSQAVWVDRMKQGCQLAISSARESRARLTMWMNSTRRWLPGTTACKRASAVLQ</sequence>
<dbReference type="AlphaFoldDB" id="A0A381XCC5"/>
<proteinExistence type="predicted"/>
<accession>A0A381XCC5</accession>
<dbReference type="SUPFAM" id="SSF49452">
    <property type="entry name" value="Starch-binding domain-like"/>
    <property type="match status" value="1"/>
</dbReference>
<protein>
    <recommendedName>
        <fullName evidence="2">Carboxypeptidase regulatory-like domain-containing protein</fullName>
    </recommendedName>
</protein>
<dbReference type="InterPro" id="IPR013784">
    <property type="entry name" value="Carb-bd-like_fold"/>
</dbReference>
<organism evidence="1">
    <name type="scientific">marine metagenome</name>
    <dbReference type="NCBI Taxonomy" id="408172"/>
    <lineage>
        <taxon>unclassified sequences</taxon>
        <taxon>metagenomes</taxon>
        <taxon>ecological metagenomes</taxon>
    </lineage>
</organism>